<evidence type="ECO:0000313" key="4">
    <source>
        <dbReference type="Proteomes" id="UP000253606"/>
    </source>
</evidence>
<dbReference type="AlphaFoldDB" id="A0A2Z5G3P6"/>
<keyword evidence="2" id="KW-0808">Transferase</keyword>
<dbReference type="Gene3D" id="2.160.10.10">
    <property type="entry name" value="Hexapeptide repeat proteins"/>
    <property type="match status" value="1"/>
</dbReference>
<evidence type="ECO:0000256" key="2">
    <source>
        <dbReference type="ARBA" id="ARBA00022679"/>
    </source>
</evidence>
<evidence type="ECO:0008006" key="5">
    <source>
        <dbReference type="Google" id="ProtNLM"/>
    </source>
</evidence>
<dbReference type="PANTHER" id="PTHR23416">
    <property type="entry name" value="SIALIC ACID SYNTHASE-RELATED"/>
    <property type="match status" value="1"/>
</dbReference>
<evidence type="ECO:0000313" key="3">
    <source>
        <dbReference type="EMBL" id="AXC13424.1"/>
    </source>
</evidence>
<reference evidence="3 4" key="1">
    <citation type="journal article" date="2018" name="Front. Microbiol.">
        <title>Hydrolytic Capabilities as a Key to Environmental Success: Chitinolytic and Cellulolytic Acidobacteria From Acidic Sub-arctic Soils and Boreal Peatlands.</title>
        <authorList>
            <person name="Belova S.E."/>
            <person name="Ravin N.V."/>
            <person name="Pankratov T.A."/>
            <person name="Rakitin A.L."/>
            <person name="Ivanova A.A."/>
            <person name="Beletsky A.V."/>
            <person name="Mardanov A.V."/>
            <person name="Sinninghe Damste J.S."/>
            <person name="Dedysh S.N."/>
        </authorList>
    </citation>
    <scope>NUCLEOTIDE SEQUENCE [LARGE SCALE GENOMIC DNA]</scope>
    <source>
        <strain evidence="3 4">SBC82</strain>
    </source>
</reference>
<evidence type="ECO:0000256" key="1">
    <source>
        <dbReference type="ARBA" id="ARBA00007274"/>
    </source>
</evidence>
<dbReference type="GO" id="GO:0008374">
    <property type="term" value="F:O-acyltransferase activity"/>
    <property type="evidence" value="ECO:0007669"/>
    <property type="project" value="TreeGrafter"/>
</dbReference>
<proteinExistence type="inferred from homology"/>
<dbReference type="Proteomes" id="UP000253606">
    <property type="component" value="Chromosome"/>
</dbReference>
<dbReference type="InterPro" id="IPR051159">
    <property type="entry name" value="Hexapeptide_acetyltransf"/>
</dbReference>
<organism evidence="3 4">
    <name type="scientific">Acidisarcina polymorpha</name>
    <dbReference type="NCBI Taxonomy" id="2211140"/>
    <lineage>
        <taxon>Bacteria</taxon>
        <taxon>Pseudomonadati</taxon>
        <taxon>Acidobacteriota</taxon>
        <taxon>Terriglobia</taxon>
        <taxon>Terriglobales</taxon>
        <taxon>Acidobacteriaceae</taxon>
        <taxon>Acidisarcina</taxon>
    </lineage>
</organism>
<accession>A0A2Z5G3P6</accession>
<name>A0A2Z5G3P6_9BACT</name>
<dbReference type="PANTHER" id="PTHR23416:SF23">
    <property type="entry name" value="ACETYLTRANSFERASE C18B11.09C-RELATED"/>
    <property type="match status" value="1"/>
</dbReference>
<dbReference type="SUPFAM" id="SSF51161">
    <property type="entry name" value="Trimeric LpxA-like enzymes"/>
    <property type="match status" value="1"/>
</dbReference>
<dbReference type="EMBL" id="CP030840">
    <property type="protein sequence ID" value="AXC13424.1"/>
    <property type="molecule type" value="Genomic_DNA"/>
</dbReference>
<dbReference type="KEGG" id="abas:ACPOL_4147"/>
<comment type="similarity">
    <text evidence="1">Belongs to the transferase hexapeptide repeat family.</text>
</comment>
<dbReference type="GO" id="GO:0005829">
    <property type="term" value="C:cytosol"/>
    <property type="evidence" value="ECO:0007669"/>
    <property type="project" value="TreeGrafter"/>
</dbReference>
<keyword evidence="4" id="KW-1185">Reference proteome</keyword>
<protein>
    <recommendedName>
        <fullName evidence="5">Acetyltransferase</fullName>
    </recommendedName>
</protein>
<dbReference type="InterPro" id="IPR011004">
    <property type="entry name" value="Trimer_LpxA-like_sf"/>
</dbReference>
<sequence length="193" mass="21640">MILPVAGADPTLRPSFSFRNRLARGAWGLCWVLFFRTSPRPFHAWRSLLLRLFGATLGTACHFYPKSKIWAPWNLTCEDRVSVGDDAELYNPSHFYLASHCIISQGAYLCGASHDYNDREFAMISFPMKIGAYAWICARAIVHPRVNVGTGAILGLGSIATSDLEPFGIYVGLPARKVKERLRASVPEQYRHH</sequence>
<gene>
    <name evidence="3" type="ORF">ACPOL_4147</name>
</gene>